<sequence>MKKLYPKSKTSAFKLCLILMTSVAVIYGCRKDISKIGEPLPLTASDPKIGVAKTWYETNFPKKVKESGQATHTIGDEFDLSQFFNPNWNNAKNYNRYNNDVIEIPIDSASKIALKIGSGESSQNNSRSSVLILKRGQSYGAYVMTIVGDADYVNGDASKLANNSYNKRDADFSGMVYYTTPQGKFVSGYTYKNGTIKGALTDVAASAGNQATQSIKTNLVQYVVCTSWYQLVPDDEGDGYHWIYLDQTNCHNVTSGDNAGIPPISGGGSTGPGGGSGSGGNTPTPPDYPCDTQNPARIKGGKSINAIKVQKLPGDGGGFPPVPPPGDEPCVVGAEHPIFGINNSNAVVPDANFNAMVDYLKGLGYKAYPPYEDFVNVNGVFYHGTVFGIISADGKDVVTYFKPDADGGTMTTGFYYSMGYQGPNGTNASSNSLSWPISMPSYFGSSTVIYTPPPAVIYTGNGNSYIDPATATTVAYTDVLSAFTNFPQIIDQIESGEPITGGPQIIMSKIGLLTSIDCLREVEVLTYQHPDWTKAQIYGNAFWNVLGGKVHFMLDVAGFVPVIGDAADLINGGIYFIEGNKVNCALSVAAAIPVVGWASTAGKWVKVSIKTVPLASAAGKVAYRAIKVGRELRLVKMAINVFDHAALITLKAIKPADKTLTNISGYLIDRFGLRIAPTESTLKNLVDDIVQLGDATGAKTEQLADVLLQRNGFVKYESKIGSNNGFDGVYIKGSLTNPTEIVINEAKQIGSAGNIKLTPGSITTGLAAQMSDAWISKTIDKMITNVDPATMNLGNVLKANFTKISKTVTAVDKSTKEIVVLKLDKYGL</sequence>
<dbReference type="CDD" id="cd20745">
    <property type="entry name" value="FIX_RhsA_AHH_HNH-like"/>
    <property type="match status" value="1"/>
</dbReference>
<keyword evidence="3" id="KW-1185">Reference proteome</keyword>
<dbReference type="Proteomes" id="UP001204376">
    <property type="component" value="Unassembled WGS sequence"/>
</dbReference>
<dbReference type="RefSeq" id="WP_256539005.1">
    <property type="nucleotide sequence ID" value="NZ_JANHOH010000002.1"/>
</dbReference>
<reference evidence="2 3" key="1">
    <citation type="submission" date="2022-07" db="EMBL/GenBank/DDBJ databases">
        <title>Mucilaginibacter sp. JC4.</title>
        <authorList>
            <person name="Le V."/>
            <person name="Ko S.-R."/>
            <person name="Ahn C.-Y."/>
            <person name="Oh H.-M."/>
        </authorList>
    </citation>
    <scope>NUCLEOTIDE SEQUENCE [LARGE SCALE GENOMIC DNA]</scope>
    <source>
        <strain evidence="2 3">JC4</strain>
    </source>
</reference>
<gene>
    <name evidence="2" type="ORF">NPE20_12615</name>
</gene>
<accession>A0ABT1T4E3</accession>
<dbReference type="EMBL" id="JANHOH010000002">
    <property type="protein sequence ID" value="MCQ6958808.1"/>
    <property type="molecule type" value="Genomic_DNA"/>
</dbReference>
<evidence type="ECO:0000256" key="1">
    <source>
        <dbReference type="SAM" id="MobiDB-lite"/>
    </source>
</evidence>
<comment type="caution">
    <text evidence="2">The sequence shown here is derived from an EMBL/GenBank/DDBJ whole genome shotgun (WGS) entry which is preliminary data.</text>
</comment>
<feature type="compositionally biased region" description="Gly residues" evidence="1">
    <location>
        <begin position="265"/>
        <end position="280"/>
    </location>
</feature>
<dbReference type="CDD" id="cd20731">
    <property type="entry name" value="PoNe_FilH_TF-like"/>
    <property type="match status" value="1"/>
</dbReference>
<organism evidence="2 3">
    <name type="scientific">Mucilaginibacter aquariorum</name>
    <dbReference type="NCBI Taxonomy" id="2967225"/>
    <lineage>
        <taxon>Bacteria</taxon>
        <taxon>Pseudomonadati</taxon>
        <taxon>Bacteroidota</taxon>
        <taxon>Sphingobacteriia</taxon>
        <taxon>Sphingobacteriales</taxon>
        <taxon>Sphingobacteriaceae</taxon>
        <taxon>Mucilaginibacter</taxon>
    </lineage>
</organism>
<feature type="region of interest" description="Disordered" evidence="1">
    <location>
        <begin position="256"/>
        <end position="288"/>
    </location>
</feature>
<evidence type="ECO:0000313" key="2">
    <source>
        <dbReference type="EMBL" id="MCQ6958808.1"/>
    </source>
</evidence>
<evidence type="ECO:0000313" key="3">
    <source>
        <dbReference type="Proteomes" id="UP001204376"/>
    </source>
</evidence>
<name>A0ABT1T4E3_9SPHI</name>
<protein>
    <submittedName>
        <fullName evidence="2">Uncharacterized protein</fullName>
    </submittedName>
</protein>
<proteinExistence type="predicted"/>
<dbReference type="PROSITE" id="PS51257">
    <property type="entry name" value="PROKAR_LIPOPROTEIN"/>
    <property type="match status" value="1"/>
</dbReference>